<dbReference type="CDD" id="cd04301">
    <property type="entry name" value="NAT_SF"/>
    <property type="match status" value="1"/>
</dbReference>
<dbReference type="Gene3D" id="3.40.630.30">
    <property type="match status" value="1"/>
</dbReference>
<name>A0ABU3GPL2_9SPHI</name>
<keyword evidence="1 4" id="KW-0808">Transferase</keyword>
<evidence type="ECO:0000256" key="1">
    <source>
        <dbReference type="ARBA" id="ARBA00022679"/>
    </source>
</evidence>
<dbReference type="Proteomes" id="UP001258315">
    <property type="component" value="Unassembled WGS sequence"/>
</dbReference>
<organism evidence="4 5">
    <name type="scientific">Mucilaginibacter terrae</name>
    <dbReference type="NCBI Taxonomy" id="1955052"/>
    <lineage>
        <taxon>Bacteria</taxon>
        <taxon>Pseudomonadati</taxon>
        <taxon>Bacteroidota</taxon>
        <taxon>Sphingobacteriia</taxon>
        <taxon>Sphingobacteriales</taxon>
        <taxon>Sphingobacteriaceae</taxon>
        <taxon>Mucilaginibacter</taxon>
    </lineage>
</organism>
<dbReference type="GO" id="GO:0016746">
    <property type="term" value="F:acyltransferase activity"/>
    <property type="evidence" value="ECO:0007669"/>
    <property type="project" value="UniProtKB-KW"/>
</dbReference>
<proteinExistence type="predicted"/>
<evidence type="ECO:0000259" key="3">
    <source>
        <dbReference type="PROSITE" id="PS51186"/>
    </source>
</evidence>
<dbReference type="Pfam" id="PF00583">
    <property type="entry name" value="Acetyltransf_1"/>
    <property type="match status" value="1"/>
</dbReference>
<dbReference type="InterPro" id="IPR000182">
    <property type="entry name" value="GNAT_dom"/>
</dbReference>
<dbReference type="PROSITE" id="PS51186">
    <property type="entry name" value="GNAT"/>
    <property type="match status" value="1"/>
</dbReference>
<evidence type="ECO:0000313" key="5">
    <source>
        <dbReference type="Proteomes" id="UP001258315"/>
    </source>
</evidence>
<protein>
    <submittedName>
        <fullName evidence="4">Acetyltransferase</fullName>
        <ecNumber evidence="4">2.3.1.-</ecNumber>
    </submittedName>
</protein>
<comment type="caution">
    <text evidence="4">The sequence shown here is derived from an EMBL/GenBank/DDBJ whole genome shotgun (WGS) entry which is preliminary data.</text>
</comment>
<sequence length="159" mass="18082">MTNGNISLKRTDSSNLDFRMLVTELDADLRHRNGDVMDIYDQHNIIEQIDTVVIAYKDDVPAGCGCFKSYDDEAVEVKRMFVKLEARGKGISRKILTELEHWAKELGYAYTVLETGNNQTEALSLYRKSGYEETPAYGVYANLPDSICFKKKLTQSQNL</sequence>
<dbReference type="SUPFAM" id="SSF55729">
    <property type="entry name" value="Acyl-CoA N-acyltransferases (Nat)"/>
    <property type="match status" value="1"/>
</dbReference>
<keyword evidence="2 4" id="KW-0012">Acyltransferase</keyword>
<dbReference type="EMBL" id="JAVLVU010000001">
    <property type="protein sequence ID" value="MDT3401560.1"/>
    <property type="molecule type" value="Genomic_DNA"/>
</dbReference>
<dbReference type="PANTHER" id="PTHR43877:SF2">
    <property type="entry name" value="AMINOALKYLPHOSPHONATE N-ACETYLTRANSFERASE-RELATED"/>
    <property type="match status" value="1"/>
</dbReference>
<evidence type="ECO:0000313" key="4">
    <source>
        <dbReference type="EMBL" id="MDT3401560.1"/>
    </source>
</evidence>
<evidence type="ECO:0000256" key="2">
    <source>
        <dbReference type="ARBA" id="ARBA00023315"/>
    </source>
</evidence>
<feature type="domain" description="N-acetyltransferase" evidence="3">
    <location>
        <begin position="16"/>
        <end position="154"/>
    </location>
</feature>
<dbReference type="InterPro" id="IPR016181">
    <property type="entry name" value="Acyl_CoA_acyltransferase"/>
</dbReference>
<keyword evidence="5" id="KW-1185">Reference proteome</keyword>
<dbReference type="InterPro" id="IPR050832">
    <property type="entry name" value="Bact_Acetyltransf"/>
</dbReference>
<dbReference type="EC" id="2.3.1.-" evidence="4"/>
<dbReference type="RefSeq" id="WP_311947450.1">
    <property type="nucleotide sequence ID" value="NZ_JAVLVU010000001.1"/>
</dbReference>
<gene>
    <name evidence="4" type="ORF">QE417_000632</name>
</gene>
<reference evidence="5" key="1">
    <citation type="submission" date="2023-07" db="EMBL/GenBank/DDBJ databases">
        <title>Functional and genomic diversity of the sorghum phyllosphere microbiome.</title>
        <authorList>
            <person name="Shade A."/>
        </authorList>
    </citation>
    <scope>NUCLEOTIDE SEQUENCE [LARGE SCALE GENOMIC DNA]</scope>
    <source>
        <strain evidence="5">SORGH_AS_0422</strain>
    </source>
</reference>
<accession>A0ABU3GPL2</accession>
<dbReference type="PANTHER" id="PTHR43877">
    <property type="entry name" value="AMINOALKYLPHOSPHONATE N-ACETYLTRANSFERASE-RELATED-RELATED"/>
    <property type="match status" value="1"/>
</dbReference>